<dbReference type="AlphaFoldDB" id="A0A0F9SXX2"/>
<reference evidence="1" key="1">
    <citation type="journal article" date="2015" name="Nature">
        <title>Complex archaea that bridge the gap between prokaryotes and eukaryotes.</title>
        <authorList>
            <person name="Spang A."/>
            <person name="Saw J.H."/>
            <person name="Jorgensen S.L."/>
            <person name="Zaremba-Niedzwiedzka K."/>
            <person name="Martijn J."/>
            <person name="Lind A.E."/>
            <person name="van Eijk R."/>
            <person name="Schleper C."/>
            <person name="Guy L."/>
            <person name="Ettema T.J."/>
        </authorList>
    </citation>
    <scope>NUCLEOTIDE SEQUENCE</scope>
</reference>
<evidence type="ECO:0000313" key="1">
    <source>
        <dbReference type="EMBL" id="KKN67472.1"/>
    </source>
</evidence>
<protein>
    <submittedName>
        <fullName evidence="1">Uncharacterized protein</fullName>
    </submittedName>
</protein>
<dbReference type="EMBL" id="LAZR01000473">
    <property type="protein sequence ID" value="KKN67472.1"/>
    <property type="molecule type" value="Genomic_DNA"/>
</dbReference>
<name>A0A0F9SXX2_9ZZZZ</name>
<sequence length="153" mass="17677">MDEMKMVKIVAEDWRLDGSNMEIEKATALMPAVCIVVGMLLNESKKRVVICQEHFKEEDTVRSLVVVPTACILSIVELKMSTIRNFTYPMEEVRIKNSKWENQTLFEQCVAMVDYIDVDPEQKLVPPGRLNLIKKTLAKIEKEIKKIYEGEEK</sequence>
<proteinExistence type="predicted"/>
<accession>A0A0F9SXX2</accession>
<comment type="caution">
    <text evidence="1">The sequence shown here is derived from an EMBL/GenBank/DDBJ whole genome shotgun (WGS) entry which is preliminary data.</text>
</comment>
<gene>
    <name evidence="1" type="ORF">LCGC14_0460690</name>
</gene>
<organism evidence="1">
    <name type="scientific">marine sediment metagenome</name>
    <dbReference type="NCBI Taxonomy" id="412755"/>
    <lineage>
        <taxon>unclassified sequences</taxon>
        <taxon>metagenomes</taxon>
        <taxon>ecological metagenomes</taxon>
    </lineage>
</organism>